<name>A0ABM5Z8K6_9BURK</name>
<reference evidence="1 2" key="1">
    <citation type="submission" date="2015-11" db="EMBL/GenBank/DDBJ databases">
        <title>Exploring the genomic traits of fungus-feeding bacterial genus Collimonas.</title>
        <authorList>
            <person name="Song C."/>
            <person name="Schmidt R."/>
            <person name="de Jager V."/>
            <person name="Krzyzanowska D."/>
            <person name="Jongedijk E."/>
            <person name="Cankar K."/>
            <person name="Beekwilder J."/>
            <person name="van Veen A."/>
            <person name="de Boer W."/>
            <person name="van Veen J.A."/>
            <person name="Garbeva P."/>
        </authorList>
    </citation>
    <scope>NUCLEOTIDE SEQUENCE [LARGE SCALE GENOMIC DNA]</scope>
    <source>
        <strain evidence="1 2">Ter291</strain>
    </source>
</reference>
<proteinExistence type="predicted"/>
<dbReference type="NCBIfam" id="TIGR01600">
    <property type="entry name" value="phage_tail_L"/>
    <property type="match status" value="1"/>
</dbReference>
<evidence type="ECO:0000313" key="1">
    <source>
        <dbReference type="EMBL" id="AMP15484.1"/>
    </source>
</evidence>
<sequence length="227" mass="24766">MELFELDATEIGGDVLRFHGYQQAGPIWWQGNEYTPWAIQATEFEVTSDGQQPSPTLAVGNIGLDANGEPVAGVISSMCIYLADLAGAKVTRRTTLGQYLDARNFEGGNPSADPGEEFPSDLYYIEQKKSETSETVTFSLRNALDLNGEMLPGKQIIAGLCWWVRNNGYRGAYCNYTGAAMFDKDGNPTDDPARDDCGGLTSDCKKRFGEFEVINWGSYAAAGLVRS</sequence>
<evidence type="ECO:0000313" key="2">
    <source>
        <dbReference type="Proteomes" id="UP000074914"/>
    </source>
</evidence>
<accession>A0ABM5Z8K6</accession>
<organism evidence="1 2">
    <name type="scientific">Collimonas pratensis</name>
    <dbReference type="NCBI Taxonomy" id="279113"/>
    <lineage>
        <taxon>Bacteria</taxon>
        <taxon>Pseudomonadati</taxon>
        <taxon>Pseudomonadota</taxon>
        <taxon>Betaproteobacteria</taxon>
        <taxon>Burkholderiales</taxon>
        <taxon>Oxalobacteraceae</taxon>
        <taxon>Collimonas</taxon>
    </lineage>
</organism>
<keyword evidence="2" id="KW-1185">Reference proteome</keyword>
<gene>
    <name evidence="1" type="ORF">CPter291_3247</name>
</gene>
<dbReference type="Proteomes" id="UP000074914">
    <property type="component" value="Chromosome"/>
</dbReference>
<protein>
    <submittedName>
        <fullName evidence="1">Phage minor tail protein L</fullName>
    </submittedName>
</protein>
<dbReference type="Pfam" id="PF05100">
    <property type="entry name" value="Phage_tail_L"/>
    <property type="match status" value="1"/>
</dbReference>
<dbReference type="EMBL" id="CP013236">
    <property type="protein sequence ID" value="AMP15484.1"/>
    <property type="molecule type" value="Genomic_DNA"/>
</dbReference>
<dbReference type="InterPro" id="IPR006487">
    <property type="entry name" value="Phage_lambda_L"/>
</dbReference>